<accession>A0A3G8LR00</accession>
<proteinExistence type="predicted"/>
<evidence type="ECO:0000313" key="3">
    <source>
        <dbReference type="EMBL" id="AZG71864.1"/>
    </source>
</evidence>
<dbReference type="NCBIfam" id="NF033680">
    <property type="entry name" value="exonuc_ExeM-GG"/>
    <property type="match status" value="1"/>
</dbReference>
<dbReference type="NCBIfam" id="TIGR03501">
    <property type="entry name" value="GlyGly_CTERM"/>
    <property type="match status" value="1"/>
</dbReference>
<dbReference type="InterPro" id="IPR001322">
    <property type="entry name" value="Lamin_tail_dom"/>
</dbReference>
<feature type="signal peptide" evidence="1">
    <location>
        <begin position="1"/>
        <end position="24"/>
    </location>
</feature>
<dbReference type="CDD" id="cd04486">
    <property type="entry name" value="YhcR_OBF_like"/>
    <property type="match status" value="1"/>
</dbReference>
<dbReference type="PROSITE" id="PS51841">
    <property type="entry name" value="LTD"/>
    <property type="match status" value="1"/>
</dbReference>
<keyword evidence="4" id="KW-1185">Reference proteome</keyword>
<dbReference type="OrthoDB" id="9800417at2"/>
<dbReference type="Proteomes" id="UP000278035">
    <property type="component" value="Chromosome"/>
</dbReference>
<protein>
    <submittedName>
        <fullName evidence="3">Extracellular exonuclease ExeM</fullName>
    </submittedName>
</protein>
<dbReference type="InterPro" id="IPR020008">
    <property type="entry name" value="GlyGly_CTERM"/>
</dbReference>
<name>A0A3G8LR00_9GAMM</name>
<keyword evidence="3" id="KW-0378">Hydrolase</keyword>
<keyword evidence="3" id="KW-0540">Nuclease</keyword>
<dbReference type="InterPro" id="IPR036691">
    <property type="entry name" value="Endo/exonu/phosph_ase_sf"/>
</dbReference>
<dbReference type="SUPFAM" id="SSF56219">
    <property type="entry name" value="DNase I-like"/>
    <property type="match status" value="1"/>
</dbReference>
<dbReference type="InterPro" id="IPR047971">
    <property type="entry name" value="ExeM-like"/>
</dbReference>
<dbReference type="RefSeq" id="WP_124729480.1">
    <property type="nucleotide sequence ID" value="NZ_CBCSKC010000011.1"/>
</dbReference>
<dbReference type="SUPFAM" id="SSF74853">
    <property type="entry name" value="Lamin A/C globular tail domain"/>
    <property type="match status" value="1"/>
</dbReference>
<dbReference type="GO" id="GO:0004527">
    <property type="term" value="F:exonuclease activity"/>
    <property type="evidence" value="ECO:0007669"/>
    <property type="project" value="UniProtKB-KW"/>
</dbReference>
<dbReference type="KEGG" id="slj:EGC82_03255"/>
<evidence type="ECO:0000259" key="2">
    <source>
        <dbReference type="PROSITE" id="PS51841"/>
    </source>
</evidence>
<dbReference type="Pfam" id="PF00932">
    <property type="entry name" value="LTD"/>
    <property type="match status" value="1"/>
</dbReference>
<evidence type="ECO:0000256" key="1">
    <source>
        <dbReference type="SAM" id="SignalP"/>
    </source>
</evidence>
<evidence type="ECO:0000313" key="4">
    <source>
        <dbReference type="Proteomes" id="UP000278035"/>
    </source>
</evidence>
<dbReference type="PANTHER" id="PTHR42834">
    <property type="entry name" value="ENDONUCLEASE/EXONUCLEASE/PHOSPHATASE FAMILY PROTEIN (AFU_ORTHOLOGUE AFUA_3G09210)"/>
    <property type="match status" value="1"/>
</dbReference>
<dbReference type="NCBIfam" id="NF033681">
    <property type="entry name" value="ExeM_NucH_DNase"/>
    <property type="match status" value="1"/>
</dbReference>
<dbReference type="InterPro" id="IPR036415">
    <property type="entry name" value="Lamin_tail_dom_sf"/>
</dbReference>
<feature type="domain" description="LTD" evidence="2">
    <location>
        <begin position="9"/>
        <end position="158"/>
    </location>
</feature>
<dbReference type="PANTHER" id="PTHR42834:SF1">
    <property type="entry name" value="ENDONUCLEASE_EXONUCLEASE_PHOSPHATASE FAMILY PROTEIN (AFU_ORTHOLOGUE AFUA_3G09210)"/>
    <property type="match status" value="1"/>
</dbReference>
<gene>
    <name evidence="3" type="primary">exeM</name>
    <name evidence="3" type="ORF">EGC82_03255</name>
</gene>
<dbReference type="EMBL" id="CP034015">
    <property type="protein sequence ID" value="AZG71864.1"/>
    <property type="molecule type" value="Genomic_DNA"/>
</dbReference>
<dbReference type="AlphaFoldDB" id="A0A3G8LR00"/>
<keyword evidence="3" id="KW-0269">Exonuclease</keyword>
<dbReference type="Gene3D" id="3.60.10.10">
    <property type="entry name" value="Endonuclease/exonuclease/phosphatase"/>
    <property type="match status" value="1"/>
</dbReference>
<sequence>MKGLTKLTAVSLAVAAALPMMANADVLISEYVEGSSNNKAIEIYNNSDVAVNLTGYKLVRYKDGDTTALDMVELTDSIAAKAVKVILHPSAAITLPTGTDSMTGNLYFNGGDAVGLLKDGVLVDVIGEIPTPSGWGLDATFQRNLDNLTANPTYDATQWVELEKDTFNGLGSLDAAVAPEPSTFTCNGATLTNIYDIQGAGDSSPLIAAGSFTSANEVTVKGIVTSRSDSLYKGFFIQDMQGDNSPYTSDGIFVFMNEAAPDSIQPGAEVCVQGKVNEYYGSTQIDIKDDQKFEVGALGEVPAATAFYVADGETLAQALERVEGMKVKLDAGSEMKISRTFSFDYDSYRNNMMLSHKAPLMKPTQMFEPNSAESVALSEANAVNQLFVESDNKAKNGEVPYFPDFNAETGYIRVGDQLTNIEGVIGYSYNAYRLLATNTITAGDFIRVNDRTDAPTVAEMGDIRVASFNVLNFFNDAVGGDANPSNSNRGALTEDEMVLQRTKIVNALVAMNADVVGLMEIANNGFGELSALQNLVDALNAELTDDQAYRFVEITDADKYEGKYIGTDAITVGMLYRPARITLNGAASVIATPEQHAAEAATTREKDGVVESSPSYDKFQRHSLVQSFSINDEKLTIVVNHLKSKGSGCIEDWAEFNEDAEPTDLQGKCNAFRVSAAKVLGESIKDVDGDVLVIGDLNAYGKEDPVAVLTDYDASNTDHVIRTASWTTLNGKVYEREGSVIDKGYGLINLNTQAHGASTYSYSYSGELGNLDHALGNASLAAKLVDIDDWHINSVESNLFEYGSKYTGDLIKSEGPFSASDHDPVIIALSYPAPVVTPLPDPVEPVKNSDGGSLGYFALMLLGALGLRRRS</sequence>
<feature type="chain" id="PRO_5018160733" evidence="1">
    <location>
        <begin position="25"/>
        <end position="871"/>
    </location>
</feature>
<organism evidence="3 4">
    <name type="scientific">Shewanella livingstonensis</name>
    <dbReference type="NCBI Taxonomy" id="150120"/>
    <lineage>
        <taxon>Bacteria</taxon>
        <taxon>Pseudomonadati</taxon>
        <taxon>Pseudomonadota</taxon>
        <taxon>Gammaproteobacteria</taxon>
        <taxon>Alteromonadales</taxon>
        <taxon>Shewanellaceae</taxon>
        <taxon>Shewanella</taxon>
    </lineage>
</organism>
<reference evidence="4" key="1">
    <citation type="submission" date="2018-11" db="EMBL/GenBank/DDBJ databases">
        <title>Shewanella sp. M2.</title>
        <authorList>
            <person name="Hwang Y.J."/>
            <person name="Hwang C.Y."/>
        </authorList>
    </citation>
    <scope>NUCLEOTIDE SEQUENCE [LARGE SCALE GENOMIC DNA]</scope>
    <source>
        <strain evidence="4">LMG 19866</strain>
    </source>
</reference>
<keyword evidence="1" id="KW-0732">Signal</keyword>